<gene>
    <name evidence="11" type="ORF">FJR77_02485</name>
</gene>
<accession>A0ABY2YM93</accession>
<keyword evidence="12" id="KW-1185">Reference proteome</keyword>
<dbReference type="InterPro" id="IPR000515">
    <property type="entry name" value="MetI-like"/>
</dbReference>
<evidence type="ECO:0000256" key="9">
    <source>
        <dbReference type="RuleBase" id="RU363032"/>
    </source>
</evidence>
<keyword evidence="3 9" id="KW-0813">Transport</keyword>
<dbReference type="PROSITE" id="PS50928">
    <property type="entry name" value="ABC_TM1"/>
    <property type="match status" value="1"/>
</dbReference>
<feature type="transmembrane region" description="Helical" evidence="9">
    <location>
        <begin position="16"/>
        <end position="41"/>
    </location>
</feature>
<dbReference type="Gene3D" id="1.10.3720.10">
    <property type="entry name" value="MetI-like"/>
    <property type="match status" value="1"/>
</dbReference>
<dbReference type="Proteomes" id="UP000315907">
    <property type="component" value="Unassembled WGS sequence"/>
</dbReference>
<evidence type="ECO:0000256" key="1">
    <source>
        <dbReference type="ARBA" id="ARBA00004651"/>
    </source>
</evidence>
<evidence type="ECO:0000313" key="12">
    <source>
        <dbReference type="Proteomes" id="UP000315907"/>
    </source>
</evidence>
<keyword evidence="8 9" id="KW-0472">Membrane</keyword>
<dbReference type="CDD" id="cd06261">
    <property type="entry name" value="TM_PBP2"/>
    <property type="match status" value="1"/>
</dbReference>
<dbReference type="PANTHER" id="PTHR30614">
    <property type="entry name" value="MEMBRANE COMPONENT OF AMINO ACID ABC TRANSPORTER"/>
    <property type="match status" value="1"/>
</dbReference>
<organism evidence="11 12">
    <name type="scientific">Streptococcus shenyangsis</name>
    <dbReference type="NCBI Taxonomy" id="2589786"/>
    <lineage>
        <taxon>Bacteria</taxon>
        <taxon>Bacillati</taxon>
        <taxon>Bacillota</taxon>
        <taxon>Bacilli</taxon>
        <taxon>Lactobacillales</taxon>
        <taxon>Streptococcaceae</taxon>
        <taxon>Streptococcus</taxon>
    </lineage>
</organism>
<evidence type="ECO:0000256" key="2">
    <source>
        <dbReference type="ARBA" id="ARBA00010072"/>
    </source>
</evidence>
<evidence type="ECO:0000313" key="11">
    <source>
        <dbReference type="EMBL" id="TPE41408.1"/>
    </source>
</evidence>
<dbReference type="Pfam" id="PF00528">
    <property type="entry name" value="BPD_transp_1"/>
    <property type="match status" value="1"/>
</dbReference>
<feature type="transmembrane region" description="Helical" evidence="9">
    <location>
        <begin position="70"/>
        <end position="96"/>
    </location>
</feature>
<comment type="caution">
    <text evidence="11">The sequence shown here is derived from an EMBL/GenBank/DDBJ whole genome shotgun (WGS) entry which is preliminary data.</text>
</comment>
<keyword evidence="7 9" id="KW-1133">Transmembrane helix</keyword>
<keyword evidence="5 9" id="KW-0812">Transmembrane</keyword>
<protein>
    <submittedName>
        <fullName evidence="11">Amino acid ABC transporter permease</fullName>
    </submittedName>
</protein>
<comment type="subcellular location">
    <subcellularLocation>
        <location evidence="1 9">Cell membrane</location>
        <topology evidence="1 9">Multi-pass membrane protein</topology>
    </subcellularLocation>
</comment>
<dbReference type="PANTHER" id="PTHR30614:SF37">
    <property type="entry name" value="AMINO-ACID ABC TRANSPORTER PERMEASE PROTEIN YHDX-RELATED"/>
    <property type="match status" value="1"/>
</dbReference>
<keyword evidence="6" id="KW-0029">Amino-acid transport</keyword>
<evidence type="ECO:0000256" key="7">
    <source>
        <dbReference type="ARBA" id="ARBA00022989"/>
    </source>
</evidence>
<keyword evidence="4" id="KW-1003">Cell membrane</keyword>
<evidence type="ECO:0000256" key="3">
    <source>
        <dbReference type="ARBA" id="ARBA00022448"/>
    </source>
</evidence>
<evidence type="ECO:0000256" key="5">
    <source>
        <dbReference type="ARBA" id="ARBA00022692"/>
    </source>
</evidence>
<feature type="transmembrane region" description="Helical" evidence="9">
    <location>
        <begin position="187"/>
        <end position="208"/>
    </location>
</feature>
<feature type="domain" description="ABC transmembrane type-1" evidence="10">
    <location>
        <begin position="17"/>
        <end position="202"/>
    </location>
</feature>
<dbReference type="InterPro" id="IPR010065">
    <property type="entry name" value="AA_ABC_transptr_permease_3TM"/>
</dbReference>
<evidence type="ECO:0000256" key="8">
    <source>
        <dbReference type="ARBA" id="ARBA00023136"/>
    </source>
</evidence>
<dbReference type="InterPro" id="IPR043429">
    <property type="entry name" value="ArtM/GltK/GlnP/TcyL/YhdX-like"/>
</dbReference>
<reference evidence="11 12" key="1">
    <citation type="submission" date="2019-06" db="EMBL/GenBank/DDBJ databases">
        <authorList>
            <person name="Xiao C."/>
            <person name="Li X."/>
            <person name="Sun Y."/>
            <person name="Liu D."/>
        </authorList>
    </citation>
    <scope>NUCLEOTIDE SEQUENCE [LARGE SCALE GENOMIC DNA]</scope>
    <source>
        <strain evidence="11 12">D19</strain>
    </source>
</reference>
<proteinExistence type="inferred from homology"/>
<feature type="transmembrane region" description="Helical" evidence="9">
    <location>
        <begin position="130"/>
        <end position="153"/>
    </location>
</feature>
<evidence type="ECO:0000259" key="10">
    <source>
        <dbReference type="PROSITE" id="PS50928"/>
    </source>
</evidence>
<name>A0ABY2YM93_9STRE</name>
<dbReference type="RefSeq" id="WP_140833142.1">
    <property type="nucleotide sequence ID" value="NZ_VFSH01000002.1"/>
</dbReference>
<dbReference type="InterPro" id="IPR035906">
    <property type="entry name" value="MetI-like_sf"/>
</dbReference>
<dbReference type="EMBL" id="VFSH01000002">
    <property type="protein sequence ID" value="TPE41408.1"/>
    <property type="molecule type" value="Genomic_DNA"/>
</dbReference>
<comment type="similarity">
    <text evidence="2">Belongs to the binding-protein-dependent transport system permease family. HisMQ subfamily.</text>
</comment>
<sequence>MDWSIVEQYLPLYQKAFLLTLHIAFWGILGSFLLGLIVSIIRHYRIPVLAQVATAYIELSRNTPLLIQLFFLYFGLPRIGIVLSSEVCATLGLVFLGGSYMAESFRSGLEAVSQTQHEIGLAIGLTPFQVFRYVVLPQATAVALPSFSANVIFLIKETSVFSAVALADLMYVAKDLIGLYYETDIALAMLVIAYLIMLLPISLVFSWIERRLRHAVFGNPSTLSGK</sequence>
<evidence type="ECO:0000256" key="6">
    <source>
        <dbReference type="ARBA" id="ARBA00022970"/>
    </source>
</evidence>
<dbReference type="SUPFAM" id="SSF161098">
    <property type="entry name" value="MetI-like"/>
    <property type="match status" value="1"/>
</dbReference>
<evidence type="ECO:0000256" key="4">
    <source>
        <dbReference type="ARBA" id="ARBA00022475"/>
    </source>
</evidence>
<dbReference type="NCBIfam" id="TIGR01726">
    <property type="entry name" value="HEQRo_perm_3TM"/>
    <property type="match status" value="1"/>
</dbReference>